<gene>
    <name evidence="1" type="ORF">HMPREF9248_0090</name>
</gene>
<accession>A0ABN0AYG9</accession>
<evidence type="ECO:0000313" key="2">
    <source>
        <dbReference type="Proteomes" id="UP000004431"/>
    </source>
</evidence>
<dbReference type="Gene3D" id="3.10.690.10">
    <property type="entry name" value="Bifunctional nuclease domain"/>
    <property type="match status" value="1"/>
</dbReference>
<dbReference type="SUPFAM" id="SSF103256">
    <property type="entry name" value="Hypothetical protein TM0160"/>
    <property type="match status" value="1"/>
</dbReference>
<dbReference type="Proteomes" id="UP000004431">
    <property type="component" value="Unassembled WGS sequence"/>
</dbReference>
<reference evidence="1 2" key="1">
    <citation type="submission" date="2010-08" db="EMBL/GenBank/DDBJ databases">
        <authorList>
            <person name="Durkin A.S."/>
            <person name="Madupu R."/>
            <person name="Torralba M."/>
            <person name="Gillis M."/>
            <person name="Methe B."/>
            <person name="Sutton G."/>
            <person name="Nelson K.E."/>
        </authorList>
    </citation>
    <scope>NUCLEOTIDE SEQUENCE [LARGE SCALE GENOMIC DNA]</scope>
    <source>
        <strain evidence="1 2">PB189-T1-4</strain>
    </source>
</reference>
<proteinExistence type="predicted"/>
<organism evidence="1 2">
    <name type="scientific">Fannyhessea vaginae PB189-T1-4</name>
    <dbReference type="NCBI Taxonomy" id="866774"/>
    <lineage>
        <taxon>Bacteria</taxon>
        <taxon>Bacillati</taxon>
        <taxon>Actinomycetota</taxon>
        <taxon>Coriobacteriia</taxon>
        <taxon>Coriobacteriales</taxon>
        <taxon>Atopobiaceae</taxon>
        <taxon>Fannyhessea</taxon>
    </lineage>
</organism>
<comment type="caution">
    <text evidence="1">The sequence shown here is derived from an EMBL/GenBank/DDBJ whole genome shotgun (WGS) entry which is preliminary data.</text>
</comment>
<keyword evidence="2" id="KW-1185">Reference proteome</keyword>
<dbReference type="InterPro" id="IPR036104">
    <property type="entry name" value="BFN_sf"/>
</dbReference>
<evidence type="ECO:0000313" key="1">
    <source>
        <dbReference type="EMBL" id="EFL43551.1"/>
    </source>
</evidence>
<protein>
    <submittedName>
        <fullName evidence="1">Uncharacterized protein</fullName>
    </submittedName>
</protein>
<sequence>MRWRHIGSVVGGSNATAREGGQIRYYIHIPMRISMLYLLLTFRDWMLMTNDAHTSEFDTSCNNNSDNNKQGACSSADAHDTTTPVRAYVYSVVMCRGKAPSVVMLSCGDKGEFVPIDVGEFEARTIGYFLEVLAKRQAAAQNSGAQEAATRDRDFSWANASDADDIALSPYSALFSVLQMAQLTCKQCLLYNVEGSHFFAGASLVREEPEPKEHEQLQSRNEIANAMHERLAQAFASARAAEAVEDGRARKGDAAAAGTAMNAAAAGATGAAGANEEQWLELRASDAIVMALYFNRPLLIMPQVVERAHIEKPQFE</sequence>
<dbReference type="EMBL" id="AEDQ01000034">
    <property type="protein sequence ID" value="EFL43551.1"/>
    <property type="molecule type" value="Genomic_DNA"/>
</dbReference>
<name>A0ABN0AYG9_9ACTN</name>